<accession>A0A6B3SNJ3</accession>
<reference evidence="2 3" key="1">
    <citation type="submission" date="2020-02" db="EMBL/GenBank/DDBJ databases">
        <authorList>
            <person name="Kim M.K."/>
        </authorList>
    </citation>
    <scope>NUCLEOTIDE SEQUENCE [LARGE SCALE GENOMIC DNA]</scope>
    <source>
        <strain evidence="2 3">17J57-3</strain>
    </source>
</reference>
<dbReference type="EMBL" id="JAAIVB010000010">
    <property type="protein sequence ID" value="NEX60012.1"/>
    <property type="molecule type" value="Genomic_DNA"/>
</dbReference>
<dbReference type="Pfam" id="PF05157">
    <property type="entry name" value="MshEN"/>
    <property type="match status" value="1"/>
</dbReference>
<dbReference type="InterPro" id="IPR007831">
    <property type="entry name" value="T2SS_GspE_N"/>
</dbReference>
<dbReference type="SUPFAM" id="SSF55781">
    <property type="entry name" value="GAF domain-like"/>
    <property type="match status" value="1"/>
</dbReference>
<dbReference type="Pfam" id="PF01590">
    <property type="entry name" value="GAF"/>
    <property type="match status" value="1"/>
</dbReference>
<dbReference type="InterPro" id="IPR037257">
    <property type="entry name" value="T2SS_E_N_sf"/>
</dbReference>
<evidence type="ECO:0000259" key="1">
    <source>
        <dbReference type="SMART" id="SM00065"/>
    </source>
</evidence>
<sequence length="404" mass="44321">MDAVWEEHKAHKRREQRAKFMQRLQDVAAGVRGSTNLDDIMLGLASDIRGLFSCDRMTMYAVTPCRTSIKSRIKTGMTGFKDFSLPISTNSIAGFVAMHKRTFNIADVYDEDELRMHSSELRFLDAVDKRTGYRSREMVAAPILGSRNGELLGVLQIINNRLGGPFDPMIEEGVRELCLVLGTVFEDRLAEPLPITTRYDPLVALGFLAGPELELAKRSARRKMASLEDVLLDEFQVGMDALGAAYAHFFGVPYESGSAIDRLPALQQNISREYAAHNGWVLTEAADRSLVAAALDPDRLRASRGVENLFPGHAVELRVTTDRAFERLMAACYGSAAAVLPEPAQAMLEQLQRVIAEALVKSSELSACVRPGSARLEWPGARQAAADAPAGKGIVTLSIDIQLT</sequence>
<dbReference type="AlphaFoldDB" id="A0A6B3SNJ3"/>
<comment type="caution">
    <text evidence="2">The sequence shown here is derived from an EMBL/GenBank/DDBJ whole genome shotgun (WGS) entry which is preliminary data.</text>
</comment>
<dbReference type="InterPro" id="IPR003018">
    <property type="entry name" value="GAF"/>
</dbReference>
<organism evidence="2 3">
    <name type="scientific">Noviherbaspirillum galbum</name>
    <dbReference type="NCBI Taxonomy" id="2709383"/>
    <lineage>
        <taxon>Bacteria</taxon>
        <taxon>Pseudomonadati</taxon>
        <taxon>Pseudomonadota</taxon>
        <taxon>Betaproteobacteria</taxon>
        <taxon>Burkholderiales</taxon>
        <taxon>Oxalobacteraceae</taxon>
        <taxon>Noviherbaspirillum</taxon>
    </lineage>
</organism>
<dbReference type="InterPro" id="IPR029016">
    <property type="entry name" value="GAF-like_dom_sf"/>
</dbReference>
<evidence type="ECO:0000313" key="3">
    <source>
        <dbReference type="Proteomes" id="UP000482155"/>
    </source>
</evidence>
<feature type="domain" description="GAF" evidence="1">
    <location>
        <begin position="36"/>
        <end position="195"/>
    </location>
</feature>
<keyword evidence="3" id="KW-1185">Reference proteome</keyword>
<name>A0A6B3SNJ3_9BURK</name>
<dbReference type="SUPFAM" id="SSF160246">
    <property type="entry name" value="EspE N-terminal domain-like"/>
    <property type="match status" value="1"/>
</dbReference>
<dbReference type="Proteomes" id="UP000482155">
    <property type="component" value="Unassembled WGS sequence"/>
</dbReference>
<dbReference type="SMART" id="SM00065">
    <property type="entry name" value="GAF"/>
    <property type="match status" value="1"/>
</dbReference>
<protein>
    <submittedName>
        <fullName evidence="2">GAF domain-containing protein</fullName>
    </submittedName>
</protein>
<gene>
    <name evidence="2" type="ORF">G3574_02875</name>
</gene>
<evidence type="ECO:0000313" key="2">
    <source>
        <dbReference type="EMBL" id="NEX60012.1"/>
    </source>
</evidence>
<dbReference type="Gene3D" id="3.30.450.40">
    <property type="match status" value="1"/>
</dbReference>
<dbReference type="RefSeq" id="WP_163960508.1">
    <property type="nucleotide sequence ID" value="NZ_JAAIVB010000010.1"/>
</dbReference>
<proteinExistence type="predicted"/>